<gene>
    <name evidence="1" type="ORF">SISSUDRAFT_1044401</name>
</gene>
<reference evidence="1 2" key="1">
    <citation type="journal article" date="2016" name="Mol. Biol. Evol.">
        <title>Comparative Genomics of Early-Diverging Mushroom-Forming Fungi Provides Insights into the Origins of Lignocellulose Decay Capabilities.</title>
        <authorList>
            <person name="Nagy L.G."/>
            <person name="Riley R."/>
            <person name="Tritt A."/>
            <person name="Adam C."/>
            <person name="Daum C."/>
            <person name="Floudas D."/>
            <person name="Sun H."/>
            <person name="Yadav J.S."/>
            <person name="Pangilinan J."/>
            <person name="Larsson K.H."/>
            <person name="Matsuura K."/>
            <person name="Barry K."/>
            <person name="Labutti K."/>
            <person name="Kuo R."/>
            <person name="Ohm R.A."/>
            <person name="Bhattacharya S.S."/>
            <person name="Shirouzu T."/>
            <person name="Yoshinaga Y."/>
            <person name="Martin F.M."/>
            <person name="Grigoriev I.V."/>
            <person name="Hibbett D.S."/>
        </authorList>
    </citation>
    <scope>NUCLEOTIDE SEQUENCE [LARGE SCALE GENOMIC DNA]</scope>
    <source>
        <strain evidence="1 2">HHB10207 ss-3</strain>
    </source>
</reference>
<dbReference type="AlphaFoldDB" id="A0A166F677"/>
<keyword evidence="2" id="KW-1185">Reference proteome</keyword>
<proteinExistence type="predicted"/>
<organism evidence="1 2">
    <name type="scientific">Sistotremastrum suecicum HHB10207 ss-3</name>
    <dbReference type="NCBI Taxonomy" id="1314776"/>
    <lineage>
        <taxon>Eukaryota</taxon>
        <taxon>Fungi</taxon>
        <taxon>Dikarya</taxon>
        <taxon>Basidiomycota</taxon>
        <taxon>Agaricomycotina</taxon>
        <taxon>Agaricomycetes</taxon>
        <taxon>Sistotremastrales</taxon>
        <taxon>Sistotremastraceae</taxon>
        <taxon>Sistotremastrum</taxon>
    </lineage>
</organism>
<protein>
    <submittedName>
        <fullName evidence="1">Uncharacterized protein</fullName>
    </submittedName>
</protein>
<sequence length="88" mass="10056">MASLPDLAADDNREVKQATDDRAIQSFNIQFPVEIWAMIVREVCDPLTEEEMLCYAESFLSLIRGKIREDSDIRQLDTQAILRVALTL</sequence>
<name>A0A166F677_9AGAM</name>
<evidence type="ECO:0000313" key="1">
    <source>
        <dbReference type="EMBL" id="KZT40323.1"/>
    </source>
</evidence>
<evidence type="ECO:0000313" key="2">
    <source>
        <dbReference type="Proteomes" id="UP000076798"/>
    </source>
</evidence>
<dbReference type="EMBL" id="KV428034">
    <property type="protein sequence ID" value="KZT40323.1"/>
    <property type="molecule type" value="Genomic_DNA"/>
</dbReference>
<accession>A0A166F677</accession>
<dbReference type="Proteomes" id="UP000076798">
    <property type="component" value="Unassembled WGS sequence"/>
</dbReference>